<reference evidence="1" key="1">
    <citation type="submission" date="2021-01" db="EMBL/GenBank/DDBJ databases">
        <authorList>
            <consortium name="Genoscope - CEA"/>
            <person name="William W."/>
        </authorList>
    </citation>
    <scope>NUCLEOTIDE SEQUENCE</scope>
</reference>
<evidence type="ECO:0000313" key="1">
    <source>
        <dbReference type="EMBL" id="CAF1786923.1"/>
    </source>
</evidence>
<proteinExistence type="predicted"/>
<name>A0A816J1W4_BRANA</name>
<dbReference type="EMBL" id="HG994373">
    <property type="protein sequence ID" value="CAF1786923.1"/>
    <property type="molecule type" value="Genomic_DNA"/>
</dbReference>
<accession>A0A816J1W4</accession>
<dbReference type="Proteomes" id="UP001295469">
    <property type="component" value="Chromosome C09"/>
</dbReference>
<protein>
    <submittedName>
        <fullName evidence="1">(rape) hypothetical protein</fullName>
    </submittedName>
</protein>
<gene>
    <name evidence="1" type="ORF">DARMORV10_C09P65290.1</name>
</gene>
<sequence>MMDVHLKGIACVQKTDIVALPKVTFVDKALFIHKLGFADSPRLKFKWGFHASIESWQCKRELQAGYNGNILVDPKRQIQRNK</sequence>
<dbReference type="AlphaFoldDB" id="A0A816J1W4"/>
<organism evidence="1">
    <name type="scientific">Brassica napus</name>
    <name type="common">Rape</name>
    <dbReference type="NCBI Taxonomy" id="3708"/>
    <lineage>
        <taxon>Eukaryota</taxon>
        <taxon>Viridiplantae</taxon>
        <taxon>Streptophyta</taxon>
        <taxon>Embryophyta</taxon>
        <taxon>Tracheophyta</taxon>
        <taxon>Spermatophyta</taxon>
        <taxon>Magnoliopsida</taxon>
        <taxon>eudicotyledons</taxon>
        <taxon>Gunneridae</taxon>
        <taxon>Pentapetalae</taxon>
        <taxon>rosids</taxon>
        <taxon>malvids</taxon>
        <taxon>Brassicales</taxon>
        <taxon>Brassicaceae</taxon>
        <taxon>Brassiceae</taxon>
        <taxon>Brassica</taxon>
    </lineage>
</organism>